<keyword evidence="6" id="KW-0961">Cell wall biogenesis/degradation</keyword>
<evidence type="ECO:0000256" key="3">
    <source>
        <dbReference type="ARBA" id="ARBA00022960"/>
    </source>
</evidence>
<accession>A0ABX9LZ99</accession>
<dbReference type="PANTHER" id="PTHR36174">
    <property type="entry name" value="LIPID II:GLYCINE GLYCYLTRANSFERASE"/>
    <property type="match status" value="1"/>
</dbReference>
<feature type="domain" description="BioF2-like acetyltransferase" evidence="7">
    <location>
        <begin position="537"/>
        <end position="672"/>
    </location>
</feature>
<dbReference type="InterPro" id="IPR003447">
    <property type="entry name" value="FEMABX"/>
</dbReference>
<dbReference type="InterPro" id="IPR015421">
    <property type="entry name" value="PyrdxlP-dep_Trfase_major"/>
</dbReference>
<evidence type="ECO:0000256" key="5">
    <source>
        <dbReference type="ARBA" id="ARBA00023315"/>
    </source>
</evidence>
<proteinExistence type="inferred from homology"/>
<name>A0ABX9LZ99_9LEPT</name>
<keyword evidence="4" id="KW-0573">Peptidoglycan synthesis</keyword>
<reference evidence="9" key="1">
    <citation type="submission" date="2018-05" db="EMBL/GenBank/DDBJ databases">
        <title>Leptospira yasudae sp. nov. and Leptospira stimsonii sp. nov., two pathogenic species of the genus Leptospira isolated from environmental sources.</title>
        <authorList>
            <person name="Casanovas-Massana A."/>
            <person name="Hamond C."/>
            <person name="Santos L.A."/>
            <person name="Hacker K.P."/>
            <person name="Balassiano I."/>
            <person name="Medeiros M.A."/>
            <person name="Reis M.G."/>
            <person name="Ko A.I."/>
            <person name="Wunder E.A."/>
        </authorList>
    </citation>
    <scope>NUCLEOTIDE SEQUENCE [LARGE SCALE GENOMIC DNA]</scope>
    <source>
        <strain evidence="9">B21</strain>
    </source>
</reference>
<dbReference type="Proteomes" id="UP000285569">
    <property type="component" value="Unassembled WGS sequence"/>
</dbReference>
<dbReference type="InterPro" id="IPR016181">
    <property type="entry name" value="Acyl_CoA_acyltransferase"/>
</dbReference>
<keyword evidence="3" id="KW-0133">Cell shape</keyword>
<dbReference type="InterPro" id="IPR050644">
    <property type="entry name" value="PG_Glycine_Bridge_Synth"/>
</dbReference>
<dbReference type="PANTHER" id="PTHR36174:SF1">
    <property type="entry name" value="LIPID II:GLYCINE GLYCYLTRANSFERASE"/>
    <property type="match status" value="1"/>
</dbReference>
<dbReference type="SUPFAM" id="SSF53383">
    <property type="entry name" value="PLP-dependent transferases"/>
    <property type="match status" value="1"/>
</dbReference>
<dbReference type="Gene3D" id="3.40.640.10">
    <property type="entry name" value="Type I PLP-dependent aspartate aminotransferase-like (Major domain)"/>
    <property type="match status" value="1"/>
</dbReference>
<dbReference type="Pfam" id="PF13480">
    <property type="entry name" value="Acetyltransf_6"/>
    <property type="match status" value="1"/>
</dbReference>
<dbReference type="InterPro" id="IPR015424">
    <property type="entry name" value="PyrdxlP-dep_Trfase"/>
</dbReference>
<evidence type="ECO:0000259" key="7">
    <source>
        <dbReference type="Pfam" id="PF13480"/>
    </source>
</evidence>
<evidence type="ECO:0000313" key="9">
    <source>
        <dbReference type="Proteomes" id="UP000285569"/>
    </source>
</evidence>
<organism evidence="8 9">
    <name type="scientific">Leptospira yasudae</name>
    <dbReference type="NCBI Taxonomy" id="2202201"/>
    <lineage>
        <taxon>Bacteria</taxon>
        <taxon>Pseudomonadati</taxon>
        <taxon>Spirochaetota</taxon>
        <taxon>Spirochaetia</taxon>
        <taxon>Leptospirales</taxon>
        <taxon>Leptospiraceae</taxon>
        <taxon>Leptospira</taxon>
    </lineage>
</organism>
<sequence>MISMAPLPSWKNLFSIFSFKNIDPKSLSKTWSVSSDRSIWFSKTAWSLLAAAVWKQFRSGKAEITFWVPDYFCNSSLYLLRSKGVKFVFYPIQENREPDYNACKELSKENPVDIFVLVHYFGKPSDANRAFEFCKSRNAVLVEDAAHVLKPIKGIGEKGDFVFYSPHKHLPIPDGAIFIVRNSGPSMISWSQEDELYIRKEISKHYLENRNSNFFISKWILKRGLQKLGIRKRSVSRVDFLKDESSEIVADPFISSVSKRILSEVIPKVDRIARKKIRIQKIWDEILLNEYHLKSDRTSNKNWIPYLSEYSLDTIDATQSMFQVLSSKGYPVSTWPDLPPETSENPNRHKNAILLRRTSFFLGIHGSLSEKEISSYFLKDKKVDSFKLQSQELDWNSWNRELESIEHVNLLQSWEYGEAKKQSEGWQPKRILLKSNDKKIALVQILSKRLLILFRIFRINRGPLFYSNVTVEEKRTALLFLSEYASLFKGSILFFSPEMNSNGADLITIHRTNYIRRNASIWSSSYVNLSLNEEDLRKNLDGKWRNMLNAAEKNDLGLIVSDDEKDFQWMLERYTELMVKNEFSGIPISFLAQLRQCFSEKEKPLLLIATREDERIACVCLIVSNRTGMYLVGWNGEEGRRLKANQFLLWNSILELKKRGYRWFDLGGIDEDNTPTIAEFKLGINGERYELAGEFLSF</sequence>
<dbReference type="EMBL" id="QHCR01000008">
    <property type="protein sequence ID" value="RHX78254.1"/>
    <property type="molecule type" value="Genomic_DNA"/>
</dbReference>
<protein>
    <submittedName>
        <fullName evidence="8">Glycosyltransferase</fullName>
    </submittedName>
</protein>
<evidence type="ECO:0000256" key="2">
    <source>
        <dbReference type="ARBA" id="ARBA00022679"/>
    </source>
</evidence>
<keyword evidence="2" id="KW-0808">Transferase</keyword>
<keyword evidence="5" id="KW-0012">Acyltransferase</keyword>
<dbReference type="PROSITE" id="PS51191">
    <property type="entry name" value="FEMABX"/>
    <property type="match status" value="1"/>
</dbReference>
<reference evidence="8 9" key="2">
    <citation type="journal article" date="2020" name="Int. J. Syst. Evol. Microbiol.">
        <title>Leptospira yasudae sp. nov. and Leptospira stimsonii sp. nov., two new species of the pathogenic group isolated from environmental sources.</title>
        <authorList>
            <person name="Casanovas-Massana A."/>
            <person name="Hamond C."/>
            <person name="Santos L.A."/>
            <person name="de Oliveira D."/>
            <person name="Hacker K.P."/>
            <person name="Balassiano I."/>
            <person name="Costa F."/>
            <person name="Medeiros M.A."/>
            <person name="Reis M.G."/>
            <person name="Ko A.I."/>
            <person name="Wunder E.A."/>
        </authorList>
    </citation>
    <scope>NUCLEOTIDE SEQUENCE [LARGE SCALE GENOMIC DNA]</scope>
    <source>
        <strain evidence="8 9">B21</strain>
    </source>
</reference>
<dbReference type="Gene3D" id="3.40.630.30">
    <property type="match status" value="2"/>
</dbReference>
<keyword evidence="9" id="KW-1185">Reference proteome</keyword>
<comment type="similarity">
    <text evidence="1">Belongs to the FemABX family.</text>
</comment>
<evidence type="ECO:0000256" key="4">
    <source>
        <dbReference type="ARBA" id="ARBA00022984"/>
    </source>
</evidence>
<comment type="caution">
    <text evidence="8">The sequence shown here is derived from an EMBL/GenBank/DDBJ whole genome shotgun (WGS) entry which is preliminary data.</text>
</comment>
<dbReference type="InterPro" id="IPR038740">
    <property type="entry name" value="BioF2-like_GNAT_dom"/>
</dbReference>
<dbReference type="SUPFAM" id="SSF55729">
    <property type="entry name" value="Acyl-CoA N-acyltransferases (Nat)"/>
    <property type="match status" value="2"/>
</dbReference>
<evidence type="ECO:0000256" key="1">
    <source>
        <dbReference type="ARBA" id="ARBA00009943"/>
    </source>
</evidence>
<dbReference type="RefSeq" id="WP_118957346.1">
    <property type="nucleotide sequence ID" value="NZ_QHCR01000008.1"/>
</dbReference>
<evidence type="ECO:0000313" key="8">
    <source>
        <dbReference type="EMBL" id="RHX78254.1"/>
    </source>
</evidence>
<gene>
    <name evidence="8" type="ORF">DLM77_17625</name>
</gene>
<evidence type="ECO:0000256" key="6">
    <source>
        <dbReference type="ARBA" id="ARBA00023316"/>
    </source>
</evidence>